<proteinExistence type="predicted"/>
<evidence type="ECO:0000313" key="1">
    <source>
        <dbReference type="EMBL" id="CAB0005681.1"/>
    </source>
</evidence>
<accession>A0A6H5GSX2</accession>
<dbReference type="AlphaFoldDB" id="A0A6H5GSX2"/>
<sequence>RCYRPFILLHDRGEAGIADNLTQENTTRLVESPGDAPRCRNLSRAVPSRAVPSRAVPSRAIRALRSNQPPGTAQQAVGATIPRISDPRALSCFGNILWFEKCNASEYAAGGHRPTRSDAAKRMSELVCVWSKDTIVRSYRTRNDSEAKTAVKVKRSKTLAPAPFANTWRDLHRSGVYCLHCFTKRFRLVGNGEINQLNISHNQFQSSESTKKLFRYYGLPGIRWTRFTMWPRPPNEEKPIIWYVKGPRAGPGPLGPRGFCPPCPPLWTALRLSAALPTLPVRLAGPSFSARTVVLGRLVALLMVVIGSPD</sequence>
<protein>
    <submittedName>
        <fullName evidence="1">Uncharacterized protein</fullName>
    </submittedName>
</protein>
<dbReference type="EMBL" id="CADCXU010016581">
    <property type="protein sequence ID" value="CAB0005681.1"/>
    <property type="molecule type" value="Genomic_DNA"/>
</dbReference>
<keyword evidence="2" id="KW-1185">Reference proteome</keyword>
<name>A0A6H5GSX2_9HEMI</name>
<reference evidence="1 2" key="1">
    <citation type="submission" date="2020-02" db="EMBL/GenBank/DDBJ databases">
        <authorList>
            <person name="Ferguson B K."/>
        </authorList>
    </citation>
    <scope>NUCLEOTIDE SEQUENCE [LARGE SCALE GENOMIC DNA]</scope>
</reference>
<dbReference type="Proteomes" id="UP000479000">
    <property type="component" value="Unassembled WGS sequence"/>
</dbReference>
<evidence type="ECO:0000313" key="2">
    <source>
        <dbReference type="Proteomes" id="UP000479000"/>
    </source>
</evidence>
<feature type="non-terminal residue" evidence="1">
    <location>
        <position position="1"/>
    </location>
</feature>
<organism evidence="1 2">
    <name type="scientific">Nesidiocoris tenuis</name>
    <dbReference type="NCBI Taxonomy" id="355587"/>
    <lineage>
        <taxon>Eukaryota</taxon>
        <taxon>Metazoa</taxon>
        <taxon>Ecdysozoa</taxon>
        <taxon>Arthropoda</taxon>
        <taxon>Hexapoda</taxon>
        <taxon>Insecta</taxon>
        <taxon>Pterygota</taxon>
        <taxon>Neoptera</taxon>
        <taxon>Paraneoptera</taxon>
        <taxon>Hemiptera</taxon>
        <taxon>Heteroptera</taxon>
        <taxon>Panheteroptera</taxon>
        <taxon>Cimicomorpha</taxon>
        <taxon>Miridae</taxon>
        <taxon>Dicyphina</taxon>
        <taxon>Nesidiocoris</taxon>
    </lineage>
</organism>
<gene>
    <name evidence="1" type="ORF">NTEN_LOCUS11158</name>
</gene>